<gene>
    <name evidence="1" type="ORF">MAR_014081</name>
</gene>
<name>A0ABY7G4X1_MYAAR</name>
<proteinExistence type="predicted"/>
<protein>
    <submittedName>
        <fullName evidence="1">Uncharacterized protein</fullName>
    </submittedName>
</protein>
<evidence type="ECO:0000313" key="2">
    <source>
        <dbReference type="Proteomes" id="UP001164746"/>
    </source>
</evidence>
<organism evidence="1 2">
    <name type="scientific">Mya arenaria</name>
    <name type="common">Soft-shell clam</name>
    <dbReference type="NCBI Taxonomy" id="6604"/>
    <lineage>
        <taxon>Eukaryota</taxon>
        <taxon>Metazoa</taxon>
        <taxon>Spiralia</taxon>
        <taxon>Lophotrochozoa</taxon>
        <taxon>Mollusca</taxon>
        <taxon>Bivalvia</taxon>
        <taxon>Autobranchia</taxon>
        <taxon>Heteroconchia</taxon>
        <taxon>Euheterodonta</taxon>
        <taxon>Imparidentia</taxon>
        <taxon>Neoheterodontei</taxon>
        <taxon>Myida</taxon>
        <taxon>Myoidea</taxon>
        <taxon>Myidae</taxon>
        <taxon>Mya</taxon>
    </lineage>
</organism>
<evidence type="ECO:0000313" key="1">
    <source>
        <dbReference type="EMBL" id="WAR28377.1"/>
    </source>
</evidence>
<reference evidence="1" key="1">
    <citation type="submission" date="2022-11" db="EMBL/GenBank/DDBJ databases">
        <title>Centuries of genome instability and evolution in soft-shell clam transmissible cancer (bioRxiv).</title>
        <authorList>
            <person name="Hart S.F.M."/>
            <person name="Yonemitsu M.A."/>
            <person name="Giersch R.M."/>
            <person name="Beal B.F."/>
            <person name="Arriagada G."/>
            <person name="Davis B.W."/>
            <person name="Ostrander E.A."/>
            <person name="Goff S.P."/>
            <person name="Metzger M.J."/>
        </authorList>
    </citation>
    <scope>NUCLEOTIDE SEQUENCE</scope>
    <source>
        <strain evidence="1">MELC-2E11</strain>
        <tissue evidence="1">Siphon/mantle</tissue>
    </source>
</reference>
<sequence length="192" mass="21180">MFQSLGASTDRFFSANRRRSSSSSPCHRSCCSFSSKNFNSANISATSTPESPSSSKFSSFFFRVYTGDITYAASVIYEAPHCSSTQLNSVVPTLHIFAVGVDFGRTEVHRNLVCSDTGEVPRHRSLDFSNVYPKIHVVLLHGSVSNDSGVEGLQLQDIRNEWGFGTLRCQHIHLCCYERTLCSVCSATNCIL</sequence>
<keyword evidence="2" id="KW-1185">Reference proteome</keyword>
<dbReference type="EMBL" id="CP111026">
    <property type="protein sequence ID" value="WAR28377.1"/>
    <property type="molecule type" value="Genomic_DNA"/>
</dbReference>
<accession>A0ABY7G4X1</accession>
<dbReference type="Proteomes" id="UP001164746">
    <property type="component" value="Chromosome 15"/>
</dbReference>